<dbReference type="AlphaFoldDB" id="A0A1Q9D2D9"/>
<evidence type="ECO:0000256" key="2">
    <source>
        <dbReference type="SAM" id="Phobius"/>
    </source>
</evidence>
<feature type="transmembrane region" description="Helical" evidence="2">
    <location>
        <begin position="38"/>
        <end position="62"/>
    </location>
</feature>
<protein>
    <submittedName>
        <fullName evidence="3">Uncharacterized protein</fullName>
    </submittedName>
</protein>
<name>A0A1Q9D2D9_SYMMI</name>
<keyword evidence="4" id="KW-1185">Reference proteome</keyword>
<keyword evidence="2" id="KW-0472">Membrane</keyword>
<feature type="region of interest" description="Disordered" evidence="1">
    <location>
        <begin position="196"/>
        <end position="215"/>
    </location>
</feature>
<feature type="region of interest" description="Disordered" evidence="1">
    <location>
        <begin position="240"/>
        <end position="263"/>
    </location>
</feature>
<sequence>MLGGVGRLTWTSRRVGVEKDEQKRGITIFLVKDSCKNMSMYCLLMVGLMCSLQAFFETLALLGSLGGRRSTSTIVAPGSRDNVTTYTTQVTTHPFFDKSQGVVYNAQSALLIASPVVMVLAAVLAYYTYNEFSSPLFPDDDAETGGVWGGGQMGYGTYGGGATNYGDATRRSQKFRERQELRVPVCSQFARADGGAAQAVMSGPDPEQTPNDQEEVTVQNKADVDVETLREAVEAYLKLTRPESKGSKGDLSDSQAAEGDDEPHEAKHLLKLFRTMIDPKKDVLTQLLKKLEDKLFVDEEVLCLAMRSASAAVTARLWERTVTAIEQNPGPGRFLDGEIPETPKACESATDTSSAVHAMVILMCPIKKRREFYRHLVEYDWEAVCGAFCYMFLSPHCGPPETLKRICDCLLFLDAEASSKVELDVETAEEMHQMNAKLQQTAVAMVEYLRDYEQEELWYSEVGAEILADFQFVDARLFFFRPRLQRILCDMWHPKYDHVSDWEYMCYVLKFHAGNIMGLILLIPCALCPSLESYVYNRKISMEREIRKYSSSAYGGLEFPHVLLRHVLLRQALMSHPSRGKRDADRQKIEKEVSKGPPSGRKVMEESLDAHST</sequence>
<evidence type="ECO:0000313" key="3">
    <source>
        <dbReference type="EMBL" id="OLP89350.1"/>
    </source>
</evidence>
<feature type="compositionally biased region" description="Basic and acidic residues" evidence="1">
    <location>
        <begin position="240"/>
        <end position="251"/>
    </location>
</feature>
<gene>
    <name evidence="3" type="ORF">AK812_SmicGene29206</name>
</gene>
<accession>A0A1Q9D2D9</accession>
<evidence type="ECO:0000256" key="1">
    <source>
        <dbReference type="SAM" id="MobiDB-lite"/>
    </source>
</evidence>
<proteinExistence type="predicted"/>
<dbReference type="Proteomes" id="UP000186817">
    <property type="component" value="Unassembled WGS sequence"/>
</dbReference>
<keyword evidence="2" id="KW-1133">Transmembrane helix</keyword>
<dbReference type="EMBL" id="LSRX01000765">
    <property type="protein sequence ID" value="OLP89350.1"/>
    <property type="molecule type" value="Genomic_DNA"/>
</dbReference>
<organism evidence="3 4">
    <name type="scientific">Symbiodinium microadriaticum</name>
    <name type="common">Dinoflagellate</name>
    <name type="synonym">Zooxanthella microadriatica</name>
    <dbReference type="NCBI Taxonomy" id="2951"/>
    <lineage>
        <taxon>Eukaryota</taxon>
        <taxon>Sar</taxon>
        <taxon>Alveolata</taxon>
        <taxon>Dinophyceae</taxon>
        <taxon>Suessiales</taxon>
        <taxon>Symbiodiniaceae</taxon>
        <taxon>Symbiodinium</taxon>
    </lineage>
</organism>
<feature type="transmembrane region" description="Helical" evidence="2">
    <location>
        <begin position="108"/>
        <end position="129"/>
    </location>
</feature>
<keyword evidence="2" id="KW-0812">Transmembrane</keyword>
<feature type="region of interest" description="Disordered" evidence="1">
    <location>
        <begin position="578"/>
        <end position="613"/>
    </location>
</feature>
<feature type="compositionally biased region" description="Basic and acidic residues" evidence="1">
    <location>
        <begin position="602"/>
        <end position="613"/>
    </location>
</feature>
<dbReference type="OrthoDB" id="442556at2759"/>
<evidence type="ECO:0000313" key="4">
    <source>
        <dbReference type="Proteomes" id="UP000186817"/>
    </source>
</evidence>
<reference evidence="3 4" key="1">
    <citation type="submission" date="2016-02" db="EMBL/GenBank/DDBJ databases">
        <title>Genome analysis of coral dinoflagellate symbionts highlights evolutionary adaptations to a symbiotic lifestyle.</title>
        <authorList>
            <person name="Aranda M."/>
            <person name="Li Y."/>
            <person name="Liew Y.J."/>
            <person name="Baumgarten S."/>
            <person name="Simakov O."/>
            <person name="Wilson M."/>
            <person name="Piel J."/>
            <person name="Ashoor H."/>
            <person name="Bougouffa S."/>
            <person name="Bajic V.B."/>
            <person name="Ryu T."/>
            <person name="Ravasi T."/>
            <person name="Bayer T."/>
            <person name="Micklem G."/>
            <person name="Kim H."/>
            <person name="Bhak J."/>
            <person name="Lajeunesse T.C."/>
            <person name="Voolstra C.R."/>
        </authorList>
    </citation>
    <scope>NUCLEOTIDE SEQUENCE [LARGE SCALE GENOMIC DNA]</scope>
    <source>
        <strain evidence="3 4">CCMP2467</strain>
    </source>
</reference>
<comment type="caution">
    <text evidence="3">The sequence shown here is derived from an EMBL/GenBank/DDBJ whole genome shotgun (WGS) entry which is preliminary data.</text>
</comment>
<feature type="compositionally biased region" description="Basic and acidic residues" evidence="1">
    <location>
        <begin position="580"/>
        <end position="594"/>
    </location>
</feature>